<keyword evidence="1" id="KW-1133">Transmembrane helix</keyword>
<keyword evidence="3" id="KW-0808">Transferase</keyword>
<proteinExistence type="predicted"/>
<dbReference type="CDD" id="cd04179">
    <property type="entry name" value="DPM_DPG-synthase_like"/>
    <property type="match status" value="1"/>
</dbReference>
<evidence type="ECO:0000313" key="4">
    <source>
        <dbReference type="Proteomes" id="UP000274920"/>
    </source>
</evidence>
<evidence type="ECO:0000259" key="2">
    <source>
        <dbReference type="Pfam" id="PF00535"/>
    </source>
</evidence>
<dbReference type="PANTHER" id="PTHR48090">
    <property type="entry name" value="UNDECAPRENYL-PHOSPHATE 4-DEOXY-4-FORMAMIDO-L-ARABINOSE TRANSFERASE-RELATED"/>
    <property type="match status" value="1"/>
</dbReference>
<dbReference type="GO" id="GO:0016740">
    <property type="term" value="F:transferase activity"/>
    <property type="evidence" value="ECO:0007669"/>
    <property type="project" value="UniProtKB-KW"/>
</dbReference>
<name>A0A426DQN7_9FIRM</name>
<dbReference type="Gene3D" id="3.90.550.10">
    <property type="entry name" value="Spore Coat Polysaccharide Biosynthesis Protein SpsA, Chain A"/>
    <property type="match status" value="1"/>
</dbReference>
<keyword evidence="4" id="KW-1185">Reference proteome</keyword>
<dbReference type="AlphaFoldDB" id="A0A426DQN7"/>
<feature type="domain" description="Glycosyltransferase 2-like" evidence="2">
    <location>
        <begin position="8"/>
        <end position="173"/>
    </location>
</feature>
<dbReference type="EMBL" id="RHJS01000002">
    <property type="protein sequence ID" value="RRK35149.1"/>
    <property type="molecule type" value="Genomic_DNA"/>
</dbReference>
<keyword evidence="1" id="KW-0812">Transmembrane</keyword>
<comment type="caution">
    <text evidence="3">The sequence shown here is derived from an EMBL/GenBank/DDBJ whole genome shotgun (WGS) entry which is preliminary data.</text>
</comment>
<protein>
    <submittedName>
        <fullName evidence="3">Glycosyltransferase family 2 protein</fullName>
    </submittedName>
</protein>
<feature type="transmembrane region" description="Helical" evidence="1">
    <location>
        <begin position="225"/>
        <end position="244"/>
    </location>
</feature>
<evidence type="ECO:0000313" key="3">
    <source>
        <dbReference type="EMBL" id="RRK35149.1"/>
    </source>
</evidence>
<dbReference type="Pfam" id="PF00535">
    <property type="entry name" value="Glycos_transf_2"/>
    <property type="match status" value="1"/>
</dbReference>
<sequence length="259" mass="29819">MENKELLIIIPTYNEGNNILRLLMQLEELGMKDKADILIVNDASTDATNWIVKEMHYPMLSQLYNMGYGCALQTGYKYAVRRGYQYVIQMDGDGQHDVCNIPVIYQMLTEQDADGQYPDIVLGARFMEGSADFPVSLPKRIVYSMFRWLIRMATGKKISDPTTGLQGLSRKAFLYYSKYDHFDDKYPDANMIILMMLLKFRIVEIPAVMHARKEGKSMHSGLKPFWYMLRVMFSVMVVLFRVSVLKMDAEVGLLSADKI</sequence>
<reference evidence="3" key="1">
    <citation type="submission" date="2018-10" db="EMBL/GenBank/DDBJ databases">
        <title>Schaedlerella arabinophila gen. nov. sp. nov., isolated from the mouse intestinal tract and comparative analysis with the genome of the closely related altered Schaedler flora strain ASF502.</title>
        <authorList>
            <person name="Miyake S."/>
            <person name="Soh M."/>
            <person name="Seedorf H."/>
        </authorList>
    </citation>
    <scope>NUCLEOTIDE SEQUENCE [LARGE SCALE GENOMIC DNA]</scope>
    <source>
        <strain evidence="3">DSM 106076</strain>
    </source>
</reference>
<gene>
    <name evidence="3" type="ORF">EBB54_01975</name>
</gene>
<organism evidence="3 4">
    <name type="scientific">Schaedlerella arabinosiphila</name>
    <dbReference type="NCBI Taxonomy" id="2044587"/>
    <lineage>
        <taxon>Bacteria</taxon>
        <taxon>Bacillati</taxon>
        <taxon>Bacillota</taxon>
        <taxon>Clostridia</taxon>
        <taxon>Lachnospirales</taxon>
        <taxon>Lachnospiraceae</taxon>
        <taxon>Schaedlerella</taxon>
    </lineage>
</organism>
<keyword evidence="1" id="KW-0472">Membrane</keyword>
<dbReference type="InterPro" id="IPR001173">
    <property type="entry name" value="Glyco_trans_2-like"/>
</dbReference>
<accession>A0A426DQN7</accession>
<dbReference type="InterPro" id="IPR029044">
    <property type="entry name" value="Nucleotide-diphossugar_trans"/>
</dbReference>
<dbReference type="InterPro" id="IPR050256">
    <property type="entry name" value="Glycosyltransferase_2"/>
</dbReference>
<dbReference type="RefSeq" id="WP_125126126.1">
    <property type="nucleotide sequence ID" value="NZ_RHJS01000002.1"/>
</dbReference>
<dbReference type="SUPFAM" id="SSF53448">
    <property type="entry name" value="Nucleotide-diphospho-sugar transferases"/>
    <property type="match status" value="1"/>
</dbReference>
<dbReference type="Proteomes" id="UP000274920">
    <property type="component" value="Unassembled WGS sequence"/>
</dbReference>
<evidence type="ECO:0000256" key="1">
    <source>
        <dbReference type="SAM" id="Phobius"/>
    </source>
</evidence>